<feature type="signal peptide" evidence="1">
    <location>
        <begin position="1"/>
        <end position="20"/>
    </location>
</feature>
<evidence type="ECO:0000313" key="3">
    <source>
        <dbReference type="Proteomes" id="UP000488506"/>
    </source>
</evidence>
<proteinExistence type="predicted"/>
<comment type="caution">
    <text evidence="2">The sequence shown here is derived from an EMBL/GenBank/DDBJ whole genome shotgun (WGS) entry which is preliminary data.</text>
</comment>
<dbReference type="Proteomes" id="UP000488506">
    <property type="component" value="Unassembled WGS sequence"/>
</dbReference>
<name>A0A833L1N8_UNCSA</name>
<keyword evidence="1" id="KW-0732">Signal</keyword>
<dbReference type="Gene3D" id="2.40.160.60">
    <property type="entry name" value="Outer membrane protein transport protein (OMPP1/FadL/TodX)"/>
    <property type="match status" value="1"/>
</dbReference>
<accession>A0A833L1N8</accession>
<organism evidence="2 3">
    <name type="scientific">Candidatus Saganbacteria bacterium</name>
    <dbReference type="NCBI Taxonomy" id="2575572"/>
    <lineage>
        <taxon>Bacteria</taxon>
        <taxon>Bacillati</taxon>
        <taxon>Saganbacteria</taxon>
    </lineage>
</organism>
<dbReference type="AlphaFoldDB" id="A0A833L1N8"/>
<feature type="chain" id="PRO_5032727670" description="DUF5723 domain-containing protein" evidence="1">
    <location>
        <begin position="21"/>
        <end position="627"/>
    </location>
</feature>
<evidence type="ECO:0000313" key="2">
    <source>
        <dbReference type="EMBL" id="KAF0134661.1"/>
    </source>
</evidence>
<dbReference type="EMBL" id="WPAF01000006">
    <property type="protein sequence ID" value="KAF0134661.1"/>
    <property type="molecule type" value="Genomic_DNA"/>
</dbReference>
<evidence type="ECO:0000256" key="1">
    <source>
        <dbReference type="SAM" id="SignalP"/>
    </source>
</evidence>
<protein>
    <recommendedName>
        <fullName evidence="4">DUF5723 domain-containing protein</fullName>
    </recommendedName>
</protein>
<evidence type="ECO:0008006" key="4">
    <source>
        <dbReference type="Google" id="ProtNLM"/>
    </source>
</evidence>
<sequence length="627" mass="67814">MRLKCFLIFSLLCIQVFSFAATTYPYGDFIMKVPAQEDPFPGMGGGFVSLSKGIDTVLYNPASLTKSKGSEISVGIASTAAQLPYNKNYEAKDITFEATGGALSGFSNAILFTSDLGATVPATREFTGKLNCSTVSTGISYKQSIKVADIFSLGVITRGETGAVVNLAGNFPTQWKTDIALQNVSSFMGSGLSVNSAGKLTYKYTPAGMSTYTYTSEASVWSGFLSQTQRIPMTVISDSHNDINVNSNLTFASAAKLGSFSLGANCTPISATANIQNSMRAIVNDGTGDIYFYVPNFDPNNETDVLQWTTDPNKFANSSGYKKRYFRTPAGETIAEAKYNGFFTASGTRIDLGGLYEMNDFFTIGIAYENIGGTVLNFTGTGRVAFVNTRITSMDASNLIDPAATSFTFFDDNFSSVSGTENYGMQESIPVSLPKKVKIGASLKRPFTIAIDYEQQENPINCRYQKSDASYASLVLSDLKFLKGGFETQLFSLPLIIKGGLTLIFKPTVAGADANLLSTIDKAFKYKVLPTKIDLGTSLNLWGTELGNSFGASIMPAFSVLQLDTVGQDFSRLGYFSLFVKRDFWELTYLSILDPAATGAAYSSAENKNDYINIAKFINTLTFSVRF</sequence>
<reference evidence="2 3" key="1">
    <citation type="submission" date="2019-12" db="EMBL/GenBank/DDBJ databases">
        <authorList>
            <person name="Wolfe R."/>
            <person name="Danczak R."/>
            <person name="Wilkins M."/>
        </authorList>
    </citation>
    <scope>NUCLEOTIDE SEQUENCE [LARGE SCALE GENOMIC DNA]</scope>
    <source>
        <strain evidence="2">X2_MaxBin.013</strain>
    </source>
</reference>
<gene>
    <name evidence="2" type="ORF">FD145_492</name>
</gene>